<evidence type="ECO:0000313" key="2">
    <source>
        <dbReference type="EMBL" id="CAF4663830.1"/>
    </source>
</evidence>
<name>A0A8S2ZUX5_9BILA</name>
<feature type="non-terminal residue" evidence="2">
    <location>
        <position position="80"/>
    </location>
</feature>
<dbReference type="AlphaFoldDB" id="A0A8S2ZUX5"/>
<comment type="caution">
    <text evidence="2">The sequence shown here is derived from an EMBL/GenBank/DDBJ whole genome shotgun (WGS) entry which is preliminary data.</text>
</comment>
<protein>
    <submittedName>
        <fullName evidence="2">Uncharacterized protein</fullName>
    </submittedName>
</protein>
<evidence type="ECO:0000313" key="1">
    <source>
        <dbReference type="EMBL" id="CAF4640600.1"/>
    </source>
</evidence>
<dbReference type="EMBL" id="CAJOBH010106645">
    <property type="protein sequence ID" value="CAF4640600.1"/>
    <property type="molecule type" value="Genomic_DNA"/>
</dbReference>
<reference evidence="2" key="1">
    <citation type="submission" date="2021-02" db="EMBL/GenBank/DDBJ databases">
        <authorList>
            <person name="Nowell W R."/>
        </authorList>
    </citation>
    <scope>NUCLEOTIDE SEQUENCE</scope>
</reference>
<dbReference type="EMBL" id="CAJOBH010111527">
    <property type="protein sequence ID" value="CAF4663830.1"/>
    <property type="molecule type" value="Genomic_DNA"/>
</dbReference>
<sequence>ENDQNSSSNGNIQTESSIIANTLDSNRIKIISHLLNILTQPPIPLKRLRLIQCRTKDKTIPEKQITLLRDNTSNDKHEDS</sequence>
<gene>
    <name evidence="1" type="ORF">BYL167_LOCUS41753</name>
    <name evidence="2" type="ORF">BYL167_LOCUS42697</name>
</gene>
<proteinExistence type="predicted"/>
<organism evidence="2 3">
    <name type="scientific">Rotaria magnacalcarata</name>
    <dbReference type="NCBI Taxonomy" id="392030"/>
    <lineage>
        <taxon>Eukaryota</taxon>
        <taxon>Metazoa</taxon>
        <taxon>Spiralia</taxon>
        <taxon>Gnathifera</taxon>
        <taxon>Rotifera</taxon>
        <taxon>Eurotatoria</taxon>
        <taxon>Bdelloidea</taxon>
        <taxon>Philodinida</taxon>
        <taxon>Philodinidae</taxon>
        <taxon>Rotaria</taxon>
    </lineage>
</organism>
<feature type="non-terminal residue" evidence="2">
    <location>
        <position position="1"/>
    </location>
</feature>
<accession>A0A8S2ZUX5</accession>
<dbReference type="Proteomes" id="UP000681967">
    <property type="component" value="Unassembled WGS sequence"/>
</dbReference>
<evidence type="ECO:0000313" key="3">
    <source>
        <dbReference type="Proteomes" id="UP000681967"/>
    </source>
</evidence>